<comment type="catalytic activity">
    <reaction evidence="6">
        <text>Couples ATP hydrolysis with the unwinding of duplex DNA by translocating in the 3'-5' direction.</text>
        <dbReference type="EC" id="5.6.2.4"/>
    </reaction>
</comment>
<dbReference type="EC" id="5.6.2.4" evidence="7"/>
<evidence type="ECO:0000256" key="10">
    <source>
        <dbReference type="PROSITE-ProRule" id="PRU00560"/>
    </source>
</evidence>
<proteinExistence type="predicted"/>
<feature type="domain" description="UvrD-like helicase ATP-binding" evidence="11">
    <location>
        <begin position="14"/>
        <end position="300"/>
    </location>
</feature>
<dbReference type="PANTHER" id="PTHR11070">
    <property type="entry name" value="UVRD / RECB / PCRA DNA HELICASE FAMILY MEMBER"/>
    <property type="match status" value="1"/>
</dbReference>
<gene>
    <name evidence="12" type="ORF">QEH59_06345</name>
</gene>
<evidence type="ECO:0000256" key="7">
    <source>
        <dbReference type="ARBA" id="ARBA00034808"/>
    </source>
</evidence>
<evidence type="ECO:0000256" key="9">
    <source>
        <dbReference type="ARBA" id="ARBA00048988"/>
    </source>
</evidence>
<dbReference type="PROSITE" id="PS51198">
    <property type="entry name" value="UVRD_HELICASE_ATP_BIND"/>
    <property type="match status" value="1"/>
</dbReference>
<organism evidence="12 13">
    <name type="scientific">Thalassobacterium sedimentorum</name>
    <dbReference type="NCBI Taxonomy" id="3041258"/>
    <lineage>
        <taxon>Bacteria</taxon>
        <taxon>Pseudomonadati</taxon>
        <taxon>Verrucomicrobiota</taxon>
        <taxon>Opitutia</taxon>
        <taxon>Puniceicoccales</taxon>
        <taxon>Coraliomargaritaceae</taxon>
        <taxon>Thalassobacterium</taxon>
    </lineage>
</organism>
<evidence type="ECO:0000313" key="12">
    <source>
        <dbReference type="EMBL" id="MDQ8194035.1"/>
    </source>
</evidence>
<dbReference type="GO" id="GO:0004386">
    <property type="term" value="F:helicase activity"/>
    <property type="evidence" value="ECO:0007669"/>
    <property type="project" value="UniProtKB-KW"/>
</dbReference>
<dbReference type="Proteomes" id="UP001243717">
    <property type="component" value="Unassembled WGS sequence"/>
</dbReference>
<dbReference type="InterPro" id="IPR014016">
    <property type="entry name" value="UvrD-like_ATP-bd"/>
</dbReference>
<evidence type="ECO:0000313" key="13">
    <source>
        <dbReference type="Proteomes" id="UP001243717"/>
    </source>
</evidence>
<dbReference type="SUPFAM" id="SSF52540">
    <property type="entry name" value="P-loop containing nucleoside triphosphate hydrolases"/>
    <property type="match status" value="1"/>
</dbReference>
<keyword evidence="13" id="KW-1185">Reference proteome</keyword>
<feature type="binding site" evidence="10">
    <location>
        <begin position="35"/>
        <end position="42"/>
    </location>
    <ligand>
        <name>ATP</name>
        <dbReference type="ChEBI" id="CHEBI:30616"/>
    </ligand>
</feature>
<dbReference type="InterPro" id="IPR027417">
    <property type="entry name" value="P-loop_NTPase"/>
</dbReference>
<evidence type="ECO:0000256" key="5">
    <source>
        <dbReference type="ARBA" id="ARBA00023235"/>
    </source>
</evidence>
<reference evidence="12 13" key="1">
    <citation type="submission" date="2023-04" db="EMBL/GenBank/DDBJ databases">
        <title>A novel bacteria isolated from coastal sediment.</title>
        <authorList>
            <person name="Liu X.-J."/>
            <person name="Du Z.-J."/>
        </authorList>
    </citation>
    <scope>NUCLEOTIDE SEQUENCE [LARGE SCALE GENOMIC DNA]</scope>
    <source>
        <strain evidence="12 13">SDUM461004</strain>
    </source>
</reference>
<keyword evidence="3 10" id="KW-0347">Helicase</keyword>
<evidence type="ECO:0000256" key="6">
    <source>
        <dbReference type="ARBA" id="ARBA00034617"/>
    </source>
</evidence>
<evidence type="ECO:0000256" key="1">
    <source>
        <dbReference type="ARBA" id="ARBA00022741"/>
    </source>
</evidence>
<keyword evidence="5" id="KW-0413">Isomerase</keyword>
<dbReference type="Pfam" id="PF13361">
    <property type="entry name" value="UvrD_C"/>
    <property type="match status" value="1"/>
</dbReference>
<evidence type="ECO:0000256" key="8">
    <source>
        <dbReference type="ARBA" id="ARBA00034923"/>
    </source>
</evidence>
<evidence type="ECO:0000256" key="4">
    <source>
        <dbReference type="ARBA" id="ARBA00022840"/>
    </source>
</evidence>
<dbReference type="InterPro" id="IPR014017">
    <property type="entry name" value="DNA_helicase_UvrD-like_C"/>
</dbReference>
<dbReference type="PANTHER" id="PTHR11070:SF2">
    <property type="entry name" value="ATP-DEPENDENT DNA HELICASE SRS2"/>
    <property type="match status" value="1"/>
</dbReference>
<keyword evidence="4 10" id="KW-0067">ATP-binding</keyword>
<comment type="catalytic activity">
    <reaction evidence="9">
        <text>ATP + H2O = ADP + phosphate + H(+)</text>
        <dbReference type="Rhea" id="RHEA:13065"/>
        <dbReference type="ChEBI" id="CHEBI:15377"/>
        <dbReference type="ChEBI" id="CHEBI:15378"/>
        <dbReference type="ChEBI" id="CHEBI:30616"/>
        <dbReference type="ChEBI" id="CHEBI:43474"/>
        <dbReference type="ChEBI" id="CHEBI:456216"/>
        <dbReference type="EC" id="5.6.2.4"/>
    </reaction>
</comment>
<evidence type="ECO:0000256" key="3">
    <source>
        <dbReference type="ARBA" id="ARBA00022806"/>
    </source>
</evidence>
<dbReference type="EMBL" id="JARXIC010000008">
    <property type="protein sequence ID" value="MDQ8194035.1"/>
    <property type="molecule type" value="Genomic_DNA"/>
</dbReference>
<evidence type="ECO:0000256" key="2">
    <source>
        <dbReference type="ARBA" id="ARBA00022801"/>
    </source>
</evidence>
<dbReference type="Gene3D" id="3.40.50.300">
    <property type="entry name" value="P-loop containing nucleotide triphosphate hydrolases"/>
    <property type="match status" value="3"/>
</dbReference>
<dbReference type="Pfam" id="PF00580">
    <property type="entry name" value="UvrD-helicase"/>
    <property type="match status" value="1"/>
</dbReference>
<name>A0ABU1AJJ9_9BACT</name>
<comment type="caution">
    <text evidence="12">The sequence shown here is derived from an EMBL/GenBank/DDBJ whole genome shotgun (WGS) entry which is preliminary data.</text>
</comment>
<evidence type="ECO:0000259" key="11">
    <source>
        <dbReference type="PROSITE" id="PS51198"/>
    </source>
</evidence>
<keyword evidence="1 10" id="KW-0547">Nucleotide-binding</keyword>
<sequence length="620" mass="69497">MRLINSVDWQPVGVESLEPAADDVVRSTCSTLVVAGPGAGKTELLAQRACYLFQTGKCPSPKRILSISFKRDAAKNLGQRVAFRCPDSAHDFDSFTLDAFAKGTVDRFSAGLVDDWKPSSGYEVMLHNPRAKDLRPWLLNAGVTARRLQSLNDQDLELKFDHISHGIELPYDGAEVKAGQRRLGLRWWKEQLEKPAGTPSLTFPMINRLAAYLLRTNPKIKKALQETYAFVFLDEFQDTTAAQYALIQECFEGADSVLTAVGDGKQRIMLWAGARRDVFEIYSTDFEATRYDLVRNYRSAPALIEMQNIIAESLEAGAVQVTSGRDDLSGGTCEVLEFRTPETEAAYLADYIGFQIVSEGKSPRDFVIIVRQKANEMIVLLQAALDVKGIRLRDETLLQDLLVEPVAAFIVLVLRLGTRNRDVAAWADLVDQLELLMGSAAEREIEKVAQQLKQYVLNEVEKGQSLWHLLEGIVDVVGKAPFINTYSQYFSGDFLDFTITGLANALEGAATPGKSPRDQVNELCGEDIIPAMTVHRSKGLEFDTVIFLGLEDSSWWSFSDQPEEEKKSFFVAFSRAIERVYFTFSDVRDTRWGRRRQRQSQIGDLYTVLDRAGVAKRDLR</sequence>
<accession>A0ABU1AJJ9</accession>
<keyword evidence="2 10" id="KW-0378">Hydrolase</keyword>
<dbReference type="GO" id="GO:0016787">
    <property type="term" value="F:hydrolase activity"/>
    <property type="evidence" value="ECO:0007669"/>
    <property type="project" value="UniProtKB-KW"/>
</dbReference>
<dbReference type="InterPro" id="IPR000212">
    <property type="entry name" value="DNA_helicase_UvrD/REP"/>
</dbReference>
<protein>
    <recommendedName>
        <fullName evidence="7">DNA 3'-5' helicase</fullName>
        <ecNumber evidence="7">5.6.2.4</ecNumber>
    </recommendedName>
    <alternativeName>
        <fullName evidence="8">DNA 3'-5' helicase II</fullName>
    </alternativeName>
</protein>